<dbReference type="Pfam" id="PF05340">
    <property type="entry name" value="DUF740"/>
    <property type="match status" value="1"/>
</dbReference>
<dbReference type="Gene3D" id="2.120.10.80">
    <property type="entry name" value="Kelch-type beta propeller"/>
    <property type="match status" value="1"/>
</dbReference>
<sequence length="160" mass="18046">MVVIQGGIGPAGLSAEDLHVLDLKQQRPRWHRVVVQGPGPWYGHVMALVCQRFLLIIGGNDGRKLLMKTTPGRCMALDTTAKPYEWRKLEPEGEGPPPCMEMETEVSARDVMAMKDHIDLEASQSQQPRKLPPKDLKEIAGSFWLVASMFSKKWQNWRGK</sequence>
<reference evidence="1" key="1">
    <citation type="submission" date="2015-12" db="EMBL/GenBank/DDBJ databases">
        <title>Update maize B73 reference genome by single molecule sequencing technologies.</title>
        <authorList>
            <consortium name="Maize Genome Sequencing Project"/>
            <person name="Ware D."/>
        </authorList>
    </citation>
    <scope>NUCLEOTIDE SEQUENCE [LARGE SCALE GENOMIC DNA]</scope>
    <source>
        <tissue evidence="1">Seedling</tissue>
    </source>
</reference>
<accession>A0A1D6KCV8</accession>
<protein>
    <submittedName>
        <fullName evidence="1">Serine/threonine-protein phosphatase BSU1</fullName>
    </submittedName>
</protein>
<dbReference type="InterPro" id="IPR008004">
    <property type="entry name" value="OCTOPUS-like"/>
</dbReference>
<dbReference type="SMR" id="A0A1D6KCV8"/>
<organism evidence="1">
    <name type="scientific">Zea mays</name>
    <name type="common">Maize</name>
    <dbReference type="NCBI Taxonomy" id="4577"/>
    <lineage>
        <taxon>Eukaryota</taxon>
        <taxon>Viridiplantae</taxon>
        <taxon>Streptophyta</taxon>
        <taxon>Embryophyta</taxon>
        <taxon>Tracheophyta</taxon>
        <taxon>Spermatophyta</taxon>
        <taxon>Magnoliopsida</taxon>
        <taxon>Liliopsida</taxon>
        <taxon>Poales</taxon>
        <taxon>Poaceae</taxon>
        <taxon>PACMAD clade</taxon>
        <taxon>Panicoideae</taxon>
        <taxon>Andropogonodae</taxon>
        <taxon>Andropogoneae</taxon>
        <taxon>Tripsacinae</taxon>
        <taxon>Zea</taxon>
    </lineage>
</organism>
<dbReference type="STRING" id="4577.A0A1D6KCV8"/>
<dbReference type="PANTHER" id="PTHR46422">
    <property type="entry name" value="SERINE/THREONINE-PROTEIN PHOSPHATASE BSL3"/>
    <property type="match status" value="1"/>
</dbReference>
<proteinExistence type="predicted"/>
<dbReference type="AlphaFoldDB" id="A0A1D6KCV8"/>
<dbReference type="PANTHER" id="PTHR46422:SF4">
    <property type="entry name" value="SERINE_THREONINE-PROTEIN PHOSPHATASE BSL3"/>
    <property type="match status" value="1"/>
</dbReference>
<dbReference type="SUPFAM" id="SSF117281">
    <property type="entry name" value="Kelch motif"/>
    <property type="match status" value="1"/>
</dbReference>
<dbReference type="InterPro" id="IPR015915">
    <property type="entry name" value="Kelch-typ_b-propeller"/>
</dbReference>
<dbReference type="InParanoid" id="A0A1D6KCV8"/>
<name>A0A1D6KCV8_MAIZE</name>
<evidence type="ECO:0000313" key="1">
    <source>
        <dbReference type="EMBL" id="ONM01078.1"/>
    </source>
</evidence>
<gene>
    <name evidence="1" type="ORF">ZEAMMB73_Zm00001d030536</name>
</gene>
<dbReference type="EMBL" id="CM007647">
    <property type="protein sequence ID" value="ONM01078.1"/>
    <property type="molecule type" value="Genomic_DNA"/>
</dbReference>